<feature type="transmembrane region" description="Helical" evidence="1">
    <location>
        <begin position="99"/>
        <end position="118"/>
    </location>
</feature>
<organism evidence="5 9">
    <name type="scientific">Adineta steineri</name>
    <dbReference type="NCBI Taxonomy" id="433720"/>
    <lineage>
        <taxon>Eukaryota</taxon>
        <taxon>Metazoa</taxon>
        <taxon>Spiralia</taxon>
        <taxon>Gnathifera</taxon>
        <taxon>Rotifera</taxon>
        <taxon>Eurotatoria</taxon>
        <taxon>Bdelloidea</taxon>
        <taxon>Adinetida</taxon>
        <taxon>Adinetidae</taxon>
        <taxon>Adineta</taxon>
    </lineage>
</organism>
<dbReference type="EMBL" id="CAJOAZ010002525">
    <property type="protein sequence ID" value="CAF3936940.1"/>
    <property type="molecule type" value="Genomic_DNA"/>
</dbReference>
<dbReference type="Gene3D" id="1.20.140.150">
    <property type="match status" value="1"/>
</dbReference>
<evidence type="ECO:0000313" key="8">
    <source>
        <dbReference type="Proteomes" id="UP000663832"/>
    </source>
</evidence>
<dbReference type="EMBL" id="CAJNOG010000311">
    <property type="protein sequence ID" value="CAF1164928.1"/>
    <property type="molecule type" value="Genomic_DNA"/>
</dbReference>
<dbReference type="EMBL" id="CAJNOI010000132">
    <property type="protein sequence ID" value="CAF1109092.1"/>
    <property type="molecule type" value="Genomic_DNA"/>
</dbReference>
<comment type="caution">
    <text evidence="5">The sequence shown here is derived from an EMBL/GenBank/DDBJ whole genome shotgun (WGS) entry which is preliminary data.</text>
</comment>
<proteinExistence type="predicted"/>
<gene>
    <name evidence="2" type="ORF">BJG266_LOCUS21791</name>
    <name evidence="3" type="ORF">JYZ213_LOCUS24869</name>
    <name evidence="6" type="ORF">KXQ929_LOCUS12539</name>
    <name evidence="5" type="ORF">OKA104_LOCUS685</name>
    <name evidence="7" type="ORF">OXD698_LOCUS25908</name>
    <name evidence="4" type="ORF">QVE165_LOCUS35991</name>
</gene>
<feature type="transmembrane region" description="Helical" evidence="1">
    <location>
        <begin position="139"/>
        <end position="161"/>
    </location>
</feature>
<protein>
    <submittedName>
        <fullName evidence="5">Uncharacterized protein</fullName>
    </submittedName>
</protein>
<evidence type="ECO:0000313" key="5">
    <source>
        <dbReference type="EMBL" id="CAF3487146.1"/>
    </source>
</evidence>
<dbReference type="EMBL" id="CAJNOM010000356">
    <property type="protein sequence ID" value="CAF1386973.1"/>
    <property type="molecule type" value="Genomic_DNA"/>
</dbReference>
<keyword evidence="1" id="KW-0812">Transmembrane</keyword>
<dbReference type="OrthoDB" id="10015889at2759"/>
<accession>A0A818G790</accession>
<keyword evidence="8" id="KW-1185">Reference proteome</keyword>
<evidence type="ECO:0000313" key="7">
    <source>
        <dbReference type="EMBL" id="CAF3936940.1"/>
    </source>
</evidence>
<evidence type="ECO:0000313" key="6">
    <source>
        <dbReference type="EMBL" id="CAF3723062.1"/>
    </source>
</evidence>
<reference evidence="5" key="1">
    <citation type="submission" date="2021-02" db="EMBL/GenBank/DDBJ databases">
        <authorList>
            <person name="Nowell W R."/>
        </authorList>
    </citation>
    <scope>NUCLEOTIDE SEQUENCE</scope>
</reference>
<name>A0A818G790_9BILA</name>
<dbReference type="EMBL" id="CAJOBB010000647">
    <property type="protein sequence ID" value="CAF3723062.1"/>
    <property type="molecule type" value="Genomic_DNA"/>
</dbReference>
<evidence type="ECO:0000313" key="3">
    <source>
        <dbReference type="EMBL" id="CAF1164928.1"/>
    </source>
</evidence>
<dbReference type="EMBL" id="CAJOAY010000014">
    <property type="protein sequence ID" value="CAF3487146.1"/>
    <property type="molecule type" value="Genomic_DNA"/>
</dbReference>
<feature type="transmembrane region" description="Helical" evidence="1">
    <location>
        <begin position="173"/>
        <end position="194"/>
    </location>
</feature>
<evidence type="ECO:0000313" key="9">
    <source>
        <dbReference type="Proteomes" id="UP000663881"/>
    </source>
</evidence>
<keyword evidence="1" id="KW-1133">Transmembrane helix</keyword>
<dbReference type="Proteomes" id="UP000663845">
    <property type="component" value="Unassembled WGS sequence"/>
</dbReference>
<evidence type="ECO:0000313" key="2">
    <source>
        <dbReference type="EMBL" id="CAF1109092.1"/>
    </source>
</evidence>
<dbReference type="Proteomes" id="UP000663881">
    <property type="component" value="Unassembled WGS sequence"/>
</dbReference>
<sequence length="214" mass="25123">MNCILLFHFILLLISIVLLIFGISTPRWLVYINENTNGIISEYSHGIIENCRRFYQHNNDNATYNNIHINDNAYICFNYLYKWHNTSRNGYDLPDYQKILIGISFSCICIAVISLLLTQLINIKIPFYKIHFSKRIIDCLLITNILTAILAMITLTLFFGFEHLQHILNCGYSFWLFVMGTCCIFVCCILIAIFRIDVEFEFHRYYHESVATLC</sequence>
<keyword evidence="1" id="KW-0472">Membrane</keyword>
<dbReference type="Proteomes" id="UP000663832">
    <property type="component" value="Unassembled WGS sequence"/>
</dbReference>
<dbReference type="Proteomes" id="UP000663868">
    <property type="component" value="Unassembled WGS sequence"/>
</dbReference>
<dbReference type="Proteomes" id="UP000663844">
    <property type="component" value="Unassembled WGS sequence"/>
</dbReference>
<dbReference type="Proteomes" id="UP000663877">
    <property type="component" value="Unassembled WGS sequence"/>
</dbReference>
<dbReference type="AlphaFoldDB" id="A0A818G790"/>
<evidence type="ECO:0000256" key="1">
    <source>
        <dbReference type="SAM" id="Phobius"/>
    </source>
</evidence>
<evidence type="ECO:0000313" key="4">
    <source>
        <dbReference type="EMBL" id="CAF1386973.1"/>
    </source>
</evidence>